<sequence>MTGIMEEILRIQEHQHINGYCRVESLARNILEGYRRVRPLPLCTDLLTAMKARLSCSLIYGLRKAADHIKNRRLGKRRKS</sequence>
<reference evidence="1 2" key="1">
    <citation type="submission" date="2013-12" db="EMBL/GenBank/DDBJ databases">
        <title>Draft genome of the parsitic nematode Ancylostoma duodenale.</title>
        <authorList>
            <person name="Mitreva M."/>
        </authorList>
    </citation>
    <scope>NUCLEOTIDE SEQUENCE [LARGE SCALE GENOMIC DNA]</scope>
    <source>
        <strain evidence="1 2">Zhejiang</strain>
    </source>
</reference>
<evidence type="ECO:0000313" key="2">
    <source>
        <dbReference type="Proteomes" id="UP000054047"/>
    </source>
</evidence>
<keyword evidence="2" id="KW-1185">Reference proteome</keyword>
<gene>
    <name evidence="1" type="ORF">ANCDUO_03685</name>
</gene>
<dbReference type="Proteomes" id="UP000054047">
    <property type="component" value="Unassembled WGS sequence"/>
</dbReference>
<protein>
    <submittedName>
        <fullName evidence="1">Uncharacterized protein</fullName>
    </submittedName>
</protein>
<evidence type="ECO:0000313" key="1">
    <source>
        <dbReference type="EMBL" id="KIH65986.1"/>
    </source>
</evidence>
<dbReference type="AlphaFoldDB" id="A0A0C2H8W9"/>
<accession>A0A0C2H8W9</accession>
<dbReference type="EMBL" id="KN727313">
    <property type="protein sequence ID" value="KIH65986.1"/>
    <property type="molecule type" value="Genomic_DNA"/>
</dbReference>
<dbReference type="OrthoDB" id="9973935at2759"/>
<proteinExistence type="predicted"/>
<organism evidence="1 2">
    <name type="scientific">Ancylostoma duodenale</name>
    <dbReference type="NCBI Taxonomy" id="51022"/>
    <lineage>
        <taxon>Eukaryota</taxon>
        <taxon>Metazoa</taxon>
        <taxon>Ecdysozoa</taxon>
        <taxon>Nematoda</taxon>
        <taxon>Chromadorea</taxon>
        <taxon>Rhabditida</taxon>
        <taxon>Rhabditina</taxon>
        <taxon>Rhabditomorpha</taxon>
        <taxon>Strongyloidea</taxon>
        <taxon>Ancylostomatidae</taxon>
        <taxon>Ancylostomatinae</taxon>
        <taxon>Ancylostoma</taxon>
    </lineage>
</organism>
<name>A0A0C2H8W9_9BILA</name>